<dbReference type="OrthoDB" id="5324651at2759"/>
<sequence>MVTRIPDQRLVYLHCASVFKGDRAQIRKLKKVTEVLSKYRQSIKTLTNEFSLDAIAPVAKALLDRKIFESEACAKLHFPELFQPSETQEAERVASEAEAARIEAEAVQETIVTSDEECEEEILNTTTSQGQGLPSRAAAGTIEGSAQDIPAEQGNVPQSNKERDVNPIPRLHPVYLPVRTQHQVLTLVQSILEGCCFQFGNTWVPQLMKAQKWEEAESIELTRWVQIFSKYTKDLPVSATTAIAGKSLKEVLFATTNLRHSAVHRLNTSAAGILKMLEAAIIFTEALTDTARATCIRKIKDEVAAIVDDIVQHQTLLERKLSDQLNEFARKRAEIDELERLAIEDMLDNDKTHRGSAGSVVEGFLANLTKAAQACASESKEEDQKGASGSAQDALSDEDSNSEEDPDETNAATHPGLLDQSQSKRDGKLEQNNSQVASVSGHGEDNEENPLDADVDRDFVDTVSFTARNKRDRKKKRKDRRSACEHISEIAPPLEDFPAINDPSVHNHYPAEYNTAEGKVVSDIEIDNSQADKVVVVADPFERNYAAAGHRIPSAPPFAGSDAKILEETIVVDDEYPTILMAEEPSPVLVLEEQVEAGSEGPPSVSCAPAPPVLVEASSAEPEETRKYAVVLKIPHGSEVLMTMVCLSSATRTAILNEAEELYAERVLQCQPEEKGWERKCTRRLLTVTMEGHEVDMSAFGSEDLTFLVERISKSGIPMFTVEISQTMTYVG</sequence>
<dbReference type="eggNOG" id="ENOG502SHBR">
    <property type="taxonomic scope" value="Eukaryota"/>
</dbReference>
<evidence type="ECO:0000313" key="2">
    <source>
        <dbReference type="EMBL" id="ERF74436.1"/>
    </source>
</evidence>
<name>U1GR30_ENDPU</name>
<feature type="region of interest" description="Disordered" evidence="1">
    <location>
        <begin position="375"/>
        <end position="456"/>
    </location>
</feature>
<dbReference type="EMBL" id="KE720879">
    <property type="protein sequence ID" value="ERF74436.1"/>
    <property type="molecule type" value="Genomic_DNA"/>
</dbReference>
<feature type="compositionally biased region" description="Acidic residues" evidence="1">
    <location>
        <begin position="395"/>
        <end position="408"/>
    </location>
</feature>
<proteinExistence type="predicted"/>
<keyword evidence="3" id="KW-1185">Reference proteome</keyword>
<reference evidence="3" key="1">
    <citation type="journal article" date="2014" name="BMC Genomics">
        <title>Genome characteristics reveal the impact of lichenization on lichen-forming fungus Endocarpon pusillum Hedwig (Verrucariales, Ascomycota).</title>
        <authorList>
            <person name="Wang Y.-Y."/>
            <person name="Liu B."/>
            <person name="Zhang X.-Y."/>
            <person name="Zhou Q.-M."/>
            <person name="Zhang T."/>
            <person name="Li H."/>
            <person name="Yu Y.-F."/>
            <person name="Zhang X.-L."/>
            <person name="Hao X.-Y."/>
            <person name="Wang M."/>
            <person name="Wang L."/>
            <person name="Wei J.-C."/>
        </authorList>
    </citation>
    <scope>NUCLEOTIDE SEQUENCE [LARGE SCALE GENOMIC DNA]</scope>
    <source>
        <strain evidence="3">Z07020 / HMAS-L-300199</strain>
    </source>
</reference>
<dbReference type="RefSeq" id="XP_007799953.1">
    <property type="nucleotide sequence ID" value="XM_007801762.1"/>
</dbReference>
<dbReference type="HOGENOM" id="CLU_378561_0_0_1"/>
<evidence type="ECO:0000256" key="1">
    <source>
        <dbReference type="SAM" id="MobiDB-lite"/>
    </source>
</evidence>
<evidence type="ECO:0000313" key="3">
    <source>
        <dbReference type="Proteomes" id="UP000019373"/>
    </source>
</evidence>
<dbReference type="GeneID" id="19241554"/>
<organism evidence="2 3">
    <name type="scientific">Endocarpon pusillum (strain Z07020 / HMAS-L-300199)</name>
    <name type="common">Lichen-forming fungus</name>
    <dbReference type="NCBI Taxonomy" id="1263415"/>
    <lineage>
        <taxon>Eukaryota</taxon>
        <taxon>Fungi</taxon>
        <taxon>Dikarya</taxon>
        <taxon>Ascomycota</taxon>
        <taxon>Pezizomycotina</taxon>
        <taxon>Eurotiomycetes</taxon>
        <taxon>Chaetothyriomycetidae</taxon>
        <taxon>Verrucariales</taxon>
        <taxon>Verrucariaceae</taxon>
        <taxon>Endocarpon</taxon>
    </lineage>
</organism>
<gene>
    <name evidence="2" type="ORF">EPUS_06614</name>
</gene>
<protein>
    <submittedName>
        <fullName evidence="2">Uncharacterized protein</fullName>
    </submittedName>
</protein>
<feature type="region of interest" description="Disordered" evidence="1">
    <location>
        <begin position="148"/>
        <end position="167"/>
    </location>
</feature>
<dbReference type="Proteomes" id="UP000019373">
    <property type="component" value="Unassembled WGS sequence"/>
</dbReference>
<accession>U1GR30</accession>
<dbReference type="AlphaFoldDB" id="U1GR30"/>